<gene>
    <name evidence="1" type="ORF">P0Y55_11970</name>
</gene>
<protein>
    <submittedName>
        <fullName evidence="1">Uncharacterized protein</fullName>
    </submittedName>
</protein>
<dbReference type="AlphaFoldDB" id="A0AA95JEJ0"/>
<accession>A0AA95JEJ0</accession>
<dbReference type="EMBL" id="CP119317">
    <property type="protein sequence ID" value="WEK53304.1"/>
    <property type="molecule type" value="Genomic_DNA"/>
</dbReference>
<evidence type="ECO:0000313" key="1">
    <source>
        <dbReference type="EMBL" id="WEK53304.1"/>
    </source>
</evidence>
<proteinExistence type="predicted"/>
<keyword evidence="2" id="KW-1185">Reference proteome</keyword>
<sequence length="78" mass="8898">MGNKDANKDIKIIQVCFNIIDPFQCQLFERVASFPNRSGYVKRLIQWDVEREQAGAPQASYRVNAEAVTEDFNADGFI</sequence>
<reference evidence="1" key="1">
    <citation type="submission" date="2023-03" db="EMBL/GenBank/DDBJ databases">
        <title>Andean soil-derived lignocellulolytic bacterial consortium as a source of novel taxa and putative plastic-active enzymes.</title>
        <authorList>
            <person name="Diaz-Garcia L."/>
            <person name="Chuvochina M."/>
            <person name="Feuerriegel G."/>
            <person name="Bunk B."/>
            <person name="Sproer C."/>
            <person name="Streit W.R."/>
            <person name="Rodriguez L.M."/>
            <person name="Overmann J."/>
            <person name="Jimenez D.J."/>
        </authorList>
    </citation>
    <scope>NUCLEOTIDE SEQUENCE</scope>
    <source>
        <strain evidence="1">MAG 2441</strain>
    </source>
</reference>
<name>A0AA95JEJ0_9BACL</name>
<evidence type="ECO:0000313" key="2">
    <source>
        <dbReference type="Proteomes" id="UP001178662"/>
    </source>
</evidence>
<dbReference type="Proteomes" id="UP001178662">
    <property type="component" value="Chromosome"/>
</dbReference>
<organism evidence="1 2">
    <name type="scientific">Candidatus Cohnella colombiensis</name>
    <dbReference type="NCBI Taxonomy" id="3121368"/>
    <lineage>
        <taxon>Bacteria</taxon>
        <taxon>Bacillati</taxon>
        <taxon>Bacillota</taxon>
        <taxon>Bacilli</taxon>
        <taxon>Bacillales</taxon>
        <taxon>Paenibacillaceae</taxon>
        <taxon>Cohnella</taxon>
    </lineage>
</organism>